<gene>
    <name evidence="3" type="ORF">FHW37_103156</name>
</gene>
<dbReference type="SUPFAM" id="SSF46785">
    <property type="entry name" value="Winged helix' DNA-binding domain"/>
    <property type="match status" value="1"/>
</dbReference>
<dbReference type="PANTHER" id="PTHR34580">
    <property type="match status" value="1"/>
</dbReference>
<sequence>MVRTSRLFELLKLLRARRTPVTALDLAHELDVSQRSIYRDIETLRSLGAPLDGEAGIGYCLREGFFLPEFAFSQEEMDALILGLGWVRQRADPALAQGSESALAKILSAGKNSQAISEGPPSIAAAASASERVDPPQAASLRDAIRRQWKVMISYEDAQGALSDRTVWPIAIVYFDDVRVLAAWCEQRSAFRHFRIDRLQVNTILEERYPGRRQSIIAQWREQDRDWRSLLPVSDTAAG</sequence>
<dbReference type="InterPro" id="IPR026881">
    <property type="entry name" value="WYL_dom"/>
</dbReference>
<dbReference type="Pfam" id="PF13280">
    <property type="entry name" value="WYL"/>
    <property type="match status" value="1"/>
</dbReference>
<evidence type="ECO:0000259" key="2">
    <source>
        <dbReference type="Pfam" id="PF13280"/>
    </source>
</evidence>
<feature type="domain" description="Helix-turn-helix type 11" evidence="1">
    <location>
        <begin position="6"/>
        <end position="59"/>
    </location>
</feature>
<dbReference type="EMBL" id="VIWP01000003">
    <property type="protein sequence ID" value="TWF54292.1"/>
    <property type="molecule type" value="Genomic_DNA"/>
</dbReference>
<dbReference type="Proteomes" id="UP000320653">
    <property type="component" value="Unassembled WGS sequence"/>
</dbReference>
<dbReference type="InterPro" id="IPR013196">
    <property type="entry name" value="HTH_11"/>
</dbReference>
<reference evidence="3 4" key="1">
    <citation type="submission" date="2019-06" db="EMBL/GenBank/DDBJ databases">
        <title>Sorghum-associated microbial communities from plants grown in Nebraska, USA.</title>
        <authorList>
            <person name="Schachtman D."/>
        </authorList>
    </citation>
    <scope>NUCLEOTIDE SEQUENCE [LARGE SCALE GENOMIC DNA]</scope>
    <source>
        <strain evidence="3 4">1225</strain>
    </source>
</reference>
<proteinExistence type="predicted"/>
<accession>A0A561QVA6</accession>
<evidence type="ECO:0000259" key="1">
    <source>
        <dbReference type="Pfam" id="PF08279"/>
    </source>
</evidence>
<dbReference type="InterPro" id="IPR036390">
    <property type="entry name" value="WH_DNA-bd_sf"/>
</dbReference>
<dbReference type="Pfam" id="PF08279">
    <property type="entry name" value="HTH_11"/>
    <property type="match status" value="1"/>
</dbReference>
<name>A0A561QVA6_9HYPH</name>
<comment type="caution">
    <text evidence="3">The sequence shown here is derived from an EMBL/GenBank/DDBJ whole genome shotgun (WGS) entry which is preliminary data.</text>
</comment>
<dbReference type="InterPro" id="IPR036388">
    <property type="entry name" value="WH-like_DNA-bd_sf"/>
</dbReference>
<keyword evidence="3" id="KW-0238">DNA-binding</keyword>
<dbReference type="RefSeq" id="WP_145636381.1">
    <property type="nucleotide sequence ID" value="NZ_VIWP01000003.1"/>
</dbReference>
<dbReference type="PROSITE" id="PS52050">
    <property type="entry name" value="WYL"/>
    <property type="match status" value="1"/>
</dbReference>
<protein>
    <submittedName>
        <fullName evidence="3">Putative DNA-binding transcriptional regulator YafY</fullName>
    </submittedName>
</protein>
<dbReference type="InterPro" id="IPR051534">
    <property type="entry name" value="CBASS_pafABC_assoc_protein"/>
</dbReference>
<dbReference type="AlphaFoldDB" id="A0A561QVA6"/>
<keyword evidence="4" id="KW-1185">Reference proteome</keyword>
<evidence type="ECO:0000313" key="4">
    <source>
        <dbReference type="Proteomes" id="UP000320653"/>
    </source>
</evidence>
<dbReference type="Gene3D" id="1.10.10.10">
    <property type="entry name" value="Winged helix-like DNA-binding domain superfamily/Winged helix DNA-binding domain"/>
    <property type="match status" value="1"/>
</dbReference>
<feature type="domain" description="WYL" evidence="2">
    <location>
        <begin position="139"/>
        <end position="200"/>
    </location>
</feature>
<dbReference type="GO" id="GO:0003677">
    <property type="term" value="F:DNA binding"/>
    <property type="evidence" value="ECO:0007669"/>
    <property type="project" value="UniProtKB-KW"/>
</dbReference>
<evidence type="ECO:0000313" key="3">
    <source>
        <dbReference type="EMBL" id="TWF54292.1"/>
    </source>
</evidence>
<organism evidence="3 4">
    <name type="scientific">Neorhizobium alkalisoli</name>
    <dbReference type="NCBI Taxonomy" id="528178"/>
    <lineage>
        <taxon>Bacteria</taxon>
        <taxon>Pseudomonadati</taxon>
        <taxon>Pseudomonadota</taxon>
        <taxon>Alphaproteobacteria</taxon>
        <taxon>Hyphomicrobiales</taxon>
        <taxon>Rhizobiaceae</taxon>
        <taxon>Rhizobium/Agrobacterium group</taxon>
        <taxon>Neorhizobium</taxon>
    </lineage>
</organism>
<dbReference type="PANTHER" id="PTHR34580:SF3">
    <property type="entry name" value="PROTEIN PAFB"/>
    <property type="match status" value="1"/>
</dbReference>
<dbReference type="OrthoDB" id="9807255at2"/>